<gene>
    <name evidence="3" type="primary">LOC117639586</name>
</gene>
<dbReference type="KEGG" id="tpal:117639586"/>
<keyword evidence="2" id="KW-1185">Reference proteome</keyword>
<dbReference type="Proteomes" id="UP000515158">
    <property type="component" value="Unplaced"/>
</dbReference>
<dbReference type="GeneID" id="117639586"/>
<dbReference type="AlphaFoldDB" id="A0A6P8XWA1"/>
<reference evidence="3" key="1">
    <citation type="submission" date="2025-08" db="UniProtKB">
        <authorList>
            <consortium name="RefSeq"/>
        </authorList>
    </citation>
    <scope>IDENTIFICATION</scope>
    <source>
        <tissue evidence="3">Total insect</tissue>
    </source>
</reference>
<dbReference type="InParanoid" id="A0A6P8XWA1"/>
<organism evidence="3">
    <name type="scientific">Thrips palmi</name>
    <name type="common">Melon thrips</name>
    <dbReference type="NCBI Taxonomy" id="161013"/>
    <lineage>
        <taxon>Eukaryota</taxon>
        <taxon>Metazoa</taxon>
        <taxon>Ecdysozoa</taxon>
        <taxon>Arthropoda</taxon>
        <taxon>Hexapoda</taxon>
        <taxon>Insecta</taxon>
        <taxon>Pterygota</taxon>
        <taxon>Neoptera</taxon>
        <taxon>Paraneoptera</taxon>
        <taxon>Thysanoptera</taxon>
        <taxon>Terebrantia</taxon>
        <taxon>Thripoidea</taxon>
        <taxon>Thripidae</taxon>
        <taxon>Thrips</taxon>
    </lineage>
</organism>
<feature type="region of interest" description="Disordered" evidence="1">
    <location>
        <begin position="65"/>
        <end position="113"/>
    </location>
</feature>
<proteinExistence type="predicted"/>
<dbReference type="OrthoDB" id="6700442at2759"/>
<feature type="compositionally biased region" description="Low complexity" evidence="1">
    <location>
        <begin position="85"/>
        <end position="99"/>
    </location>
</feature>
<evidence type="ECO:0000313" key="3">
    <source>
        <dbReference type="RefSeq" id="XP_034231298.1"/>
    </source>
</evidence>
<evidence type="ECO:0000313" key="2">
    <source>
        <dbReference type="Proteomes" id="UP000515158"/>
    </source>
</evidence>
<dbReference type="RefSeq" id="XP_034231298.1">
    <property type="nucleotide sequence ID" value="XM_034375407.1"/>
</dbReference>
<feature type="compositionally biased region" description="Pro residues" evidence="1">
    <location>
        <begin position="71"/>
        <end position="84"/>
    </location>
</feature>
<evidence type="ECO:0000256" key="1">
    <source>
        <dbReference type="SAM" id="MobiDB-lite"/>
    </source>
</evidence>
<sequence length="139" mass="15334">MSVESCLHWEWEDSRPPSPQHRYKSEFHLQPRCVPTGYGSTVLRRKDSTWRRFVEEVRFEKCLVPDHSPKPPRACSPPPTPTVPTTPTAAPTAAATAAPAPGPPPAPPRRYRSELEVWISGGPRLAGRQPNAHAVEASA</sequence>
<name>A0A6P8XWA1_THRPL</name>
<accession>A0A6P8XWA1</accession>
<protein>
    <submittedName>
        <fullName evidence="3">CASP-like protein 4A1</fullName>
    </submittedName>
</protein>